<feature type="transmembrane region" description="Helical" evidence="12">
    <location>
        <begin position="185"/>
        <end position="205"/>
    </location>
</feature>
<dbReference type="PANTHER" id="PTHR30485">
    <property type="entry name" value="NI/FE-HYDROGENASE 1 B-TYPE CYTOCHROME SUBUNIT"/>
    <property type="match status" value="1"/>
</dbReference>
<comment type="caution">
    <text evidence="14">The sequence shown here is derived from an EMBL/GenBank/DDBJ whole genome shotgun (WGS) entry which is preliminary data.</text>
</comment>
<evidence type="ECO:0000256" key="11">
    <source>
        <dbReference type="ARBA" id="ARBA00023136"/>
    </source>
</evidence>
<dbReference type="GO" id="GO:0009055">
    <property type="term" value="F:electron transfer activity"/>
    <property type="evidence" value="ECO:0007669"/>
    <property type="project" value="InterPro"/>
</dbReference>
<dbReference type="InterPro" id="IPR000516">
    <property type="entry name" value="Ni-dep_Hydgase_cyt-B"/>
</dbReference>
<evidence type="ECO:0000256" key="5">
    <source>
        <dbReference type="ARBA" id="ARBA00022617"/>
    </source>
</evidence>
<evidence type="ECO:0000256" key="6">
    <source>
        <dbReference type="ARBA" id="ARBA00022692"/>
    </source>
</evidence>
<evidence type="ECO:0000256" key="7">
    <source>
        <dbReference type="ARBA" id="ARBA00022723"/>
    </source>
</evidence>
<dbReference type="Gene3D" id="1.20.950.20">
    <property type="entry name" value="Transmembrane di-heme cytochromes, Chain C"/>
    <property type="match status" value="1"/>
</dbReference>
<dbReference type="NCBIfam" id="TIGR02125">
    <property type="entry name" value="CytB-hydogenase"/>
    <property type="match status" value="1"/>
</dbReference>
<feature type="transmembrane region" description="Helical" evidence="12">
    <location>
        <begin position="20"/>
        <end position="40"/>
    </location>
</feature>
<dbReference type="GO" id="GO:0005886">
    <property type="term" value="C:plasma membrane"/>
    <property type="evidence" value="ECO:0007669"/>
    <property type="project" value="UniProtKB-SubCell"/>
</dbReference>
<evidence type="ECO:0000256" key="9">
    <source>
        <dbReference type="ARBA" id="ARBA00022989"/>
    </source>
</evidence>
<evidence type="ECO:0000256" key="3">
    <source>
        <dbReference type="ARBA" id="ARBA00022448"/>
    </source>
</evidence>
<keyword evidence="10" id="KW-0408">Iron</keyword>
<keyword evidence="3" id="KW-0813">Transport</keyword>
<dbReference type="InterPro" id="IPR016174">
    <property type="entry name" value="Di-haem_cyt_TM"/>
</dbReference>
<dbReference type="EMBL" id="BAUJ01000024">
    <property type="protein sequence ID" value="GAD89616.1"/>
    <property type="molecule type" value="Genomic_DNA"/>
</dbReference>
<keyword evidence="11 12" id="KW-0472">Membrane</keyword>
<evidence type="ECO:0000256" key="10">
    <source>
        <dbReference type="ARBA" id="ARBA00023004"/>
    </source>
</evidence>
<dbReference type="AlphaFoldDB" id="V5FIG1"/>
<gene>
    <name evidence="14" type="primary">hydC</name>
    <name evidence="14" type="ORF">VHA01S_024_00100</name>
</gene>
<keyword evidence="15" id="KW-1185">Reference proteome</keyword>
<dbReference type="InterPro" id="IPR051542">
    <property type="entry name" value="Hydrogenase_cytochrome"/>
</dbReference>
<comment type="similarity">
    <text evidence="2">Belongs to the HupC/HyaC/HydC family.</text>
</comment>
<evidence type="ECO:0000256" key="8">
    <source>
        <dbReference type="ARBA" id="ARBA00022982"/>
    </source>
</evidence>
<dbReference type="GO" id="GO:0020037">
    <property type="term" value="F:heme binding"/>
    <property type="evidence" value="ECO:0007669"/>
    <property type="project" value="TreeGrafter"/>
</dbReference>
<reference evidence="14 15" key="2">
    <citation type="submission" date="2013-11" db="EMBL/GenBank/DDBJ databases">
        <title>Whole genome shotgun sequence of Vibrio halioticoli NBRC 102217.</title>
        <authorList>
            <person name="Isaki S."/>
            <person name="Kimura A."/>
            <person name="Ohji S."/>
            <person name="Hosoyama A."/>
            <person name="Fujita N."/>
            <person name="Hashimoto M."/>
            <person name="Hosoyama Y."/>
            <person name="Yamazoe A."/>
        </authorList>
    </citation>
    <scope>NUCLEOTIDE SEQUENCE [LARGE SCALE GENOMIC DNA]</scope>
    <source>
        <strain evidence="14 15">NBRC 102217</strain>
    </source>
</reference>
<dbReference type="OrthoDB" id="197262at2"/>
<dbReference type="Proteomes" id="UP000017800">
    <property type="component" value="Unassembled WGS sequence"/>
</dbReference>
<dbReference type="PROSITE" id="PS00882">
    <property type="entry name" value="NI_HGENASE_CYTB_1"/>
    <property type="match status" value="1"/>
</dbReference>
<evidence type="ECO:0000313" key="14">
    <source>
        <dbReference type="EMBL" id="GAD89616.1"/>
    </source>
</evidence>
<keyword evidence="7" id="KW-0479">Metal-binding</keyword>
<evidence type="ECO:0000256" key="12">
    <source>
        <dbReference type="SAM" id="Phobius"/>
    </source>
</evidence>
<protein>
    <submittedName>
        <fullName evidence="14">NiFe-hydrogenase b-type cytochrome subunit</fullName>
    </submittedName>
</protein>
<evidence type="ECO:0000256" key="4">
    <source>
        <dbReference type="ARBA" id="ARBA00022475"/>
    </source>
</evidence>
<dbReference type="GO" id="GO:0005506">
    <property type="term" value="F:iron ion binding"/>
    <property type="evidence" value="ECO:0007669"/>
    <property type="project" value="InterPro"/>
</dbReference>
<feature type="domain" description="Cytochrome b561 bacterial/Ni-hydrogenase" evidence="13">
    <location>
        <begin position="14"/>
        <end position="218"/>
    </location>
</feature>
<dbReference type="SUPFAM" id="SSF81342">
    <property type="entry name" value="Transmembrane di-heme cytochromes"/>
    <property type="match status" value="1"/>
</dbReference>
<feature type="transmembrane region" description="Helical" evidence="12">
    <location>
        <begin position="125"/>
        <end position="146"/>
    </location>
</feature>
<evidence type="ECO:0000259" key="13">
    <source>
        <dbReference type="Pfam" id="PF01292"/>
    </source>
</evidence>
<accession>V5FIG1</accession>
<dbReference type="RefSeq" id="WP_023403980.1">
    <property type="nucleotide sequence ID" value="NZ_BAUJ01000024.1"/>
</dbReference>
<sequence length="234" mass="26946">MANNKVQYAREVTFSAAIRICHWLRVVSIGTLAITGFYISWPFLVSLGSSDLLVQGWVRFVHQVFGFILVSITMIRTYLFFFSRNDIERRSFFDLFKIKAWISVIKAYTYQGPKEKNGAYNVLQFVTYFFLTLLIILMCITGLILYANVYHDNLGGLIAPAANWVLSLLADVGGLAFIRTLHHELTWVFLVFIIVHIYMVIFTAVRFKVSAIDPMISGVDYYHPDHHEHGDFNK</sequence>
<keyword evidence="9 12" id="KW-1133">Transmembrane helix</keyword>
<dbReference type="eggNOG" id="COG1969">
    <property type="taxonomic scope" value="Bacteria"/>
</dbReference>
<comment type="subcellular location">
    <subcellularLocation>
        <location evidence="1">Cell membrane</location>
        <topology evidence="1">Multi-pass membrane protein</topology>
    </subcellularLocation>
</comment>
<proteinExistence type="inferred from homology"/>
<feature type="transmembrane region" description="Helical" evidence="12">
    <location>
        <begin position="158"/>
        <end position="178"/>
    </location>
</feature>
<keyword evidence="5" id="KW-0349">Heme</keyword>
<reference evidence="14 15" key="1">
    <citation type="submission" date="2013-10" db="EMBL/GenBank/DDBJ databases">
        <authorList>
            <person name="Ichikawa N."/>
            <person name="Kimura A."/>
            <person name="Ohji S."/>
            <person name="Hosoyama A."/>
            <person name="Fujita N."/>
        </authorList>
    </citation>
    <scope>NUCLEOTIDE SEQUENCE [LARGE SCALE GENOMIC DNA]</scope>
    <source>
        <strain evidence="14 15">NBRC 102217</strain>
    </source>
</reference>
<keyword evidence="4" id="KW-1003">Cell membrane</keyword>
<dbReference type="GO" id="GO:0022904">
    <property type="term" value="P:respiratory electron transport chain"/>
    <property type="evidence" value="ECO:0007669"/>
    <property type="project" value="InterPro"/>
</dbReference>
<keyword evidence="8" id="KW-0249">Electron transport</keyword>
<evidence type="ECO:0000256" key="2">
    <source>
        <dbReference type="ARBA" id="ARBA00008622"/>
    </source>
</evidence>
<dbReference type="PRINTS" id="PR00161">
    <property type="entry name" value="NIHGNASECYTB"/>
</dbReference>
<dbReference type="PANTHER" id="PTHR30485:SF0">
    <property type="entry name" value="NI_FE-HYDROGENASE 1 B-TYPE CYTOCHROME SUBUNIT-RELATED"/>
    <property type="match status" value="1"/>
</dbReference>
<organism evidence="14 15">
    <name type="scientific">Vibrio halioticoli NBRC 102217</name>
    <dbReference type="NCBI Taxonomy" id="1219072"/>
    <lineage>
        <taxon>Bacteria</taxon>
        <taxon>Pseudomonadati</taxon>
        <taxon>Pseudomonadota</taxon>
        <taxon>Gammaproteobacteria</taxon>
        <taxon>Vibrionales</taxon>
        <taxon>Vibrionaceae</taxon>
        <taxon>Vibrio</taxon>
    </lineage>
</organism>
<keyword evidence="6 12" id="KW-0812">Transmembrane</keyword>
<feature type="transmembrane region" description="Helical" evidence="12">
    <location>
        <begin position="60"/>
        <end position="81"/>
    </location>
</feature>
<name>V5FIG1_9VIBR</name>
<evidence type="ECO:0000256" key="1">
    <source>
        <dbReference type="ARBA" id="ARBA00004651"/>
    </source>
</evidence>
<dbReference type="Pfam" id="PF01292">
    <property type="entry name" value="Ni_hydr_CYTB"/>
    <property type="match status" value="1"/>
</dbReference>
<dbReference type="InterPro" id="IPR011577">
    <property type="entry name" value="Cyt_b561_bac/Ni-Hgenase"/>
</dbReference>
<evidence type="ECO:0000313" key="15">
    <source>
        <dbReference type="Proteomes" id="UP000017800"/>
    </source>
</evidence>